<evidence type="ECO:0000313" key="7">
    <source>
        <dbReference type="EMBL" id="SVA23722.1"/>
    </source>
</evidence>
<dbReference type="EMBL" id="UINC01005815">
    <property type="protein sequence ID" value="SVA23722.1"/>
    <property type="molecule type" value="Genomic_DNA"/>
</dbReference>
<dbReference type="GO" id="GO:0003984">
    <property type="term" value="F:acetolactate synthase activity"/>
    <property type="evidence" value="ECO:0007669"/>
    <property type="project" value="TreeGrafter"/>
</dbReference>
<dbReference type="GO" id="GO:0009099">
    <property type="term" value="P:L-valine biosynthetic process"/>
    <property type="evidence" value="ECO:0007669"/>
    <property type="project" value="UniProtKB-UniPathway"/>
</dbReference>
<name>A0A381U630_9ZZZZ</name>
<dbReference type="UniPathway" id="UPA00047">
    <property type="reaction ID" value="UER00055"/>
</dbReference>
<reference evidence="7" key="1">
    <citation type="submission" date="2018-05" db="EMBL/GenBank/DDBJ databases">
        <authorList>
            <person name="Lanie J.A."/>
            <person name="Ng W.-L."/>
            <person name="Kazmierczak K.M."/>
            <person name="Andrzejewski T.M."/>
            <person name="Davidsen T.M."/>
            <person name="Wayne K.J."/>
            <person name="Tettelin H."/>
            <person name="Glass J.I."/>
            <person name="Rusch D."/>
            <person name="Podicherti R."/>
            <person name="Tsui H.-C.T."/>
            <person name="Winkler M.E."/>
        </authorList>
    </citation>
    <scope>NUCLEOTIDE SEQUENCE</scope>
</reference>
<dbReference type="InterPro" id="IPR039557">
    <property type="entry name" value="AHAS_ACT"/>
</dbReference>
<evidence type="ECO:0000256" key="1">
    <source>
        <dbReference type="ARBA" id="ARBA00004974"/>
    </source>
</evidence>
<dbReference type="Pfam" id="PF22629">
    <property type="entry name" value="ACT_AHAS_ss"/>
    <property type="match status" value="1"/>
</dbReference>
<dbReference type="Gene3D" id="3.30.70.260">
    <property type="match status" value="1"/>
</dbReference>
<evidence type="ECO:0000256" key="4">
    <source>
        <dbReference type="ARBA" id="ARBA00022605"/>
    </source>
</evidence>
<dbReference type="InterPro" id="IPR054480">
    <property type="entry name" value="AHAS_small-like_ACT"/>
</dbReference>
<dbReference type="InterPro" id="IPR027271">
    <property type="entry name" value="Acetolactate_synth/TF_NikR_C"/>
</dbReference>
<accession>A0A381U630</accession>
<organism evidence="7">
    <name type="scientific">marine metagenome</name>
    <dbReference type="NCBI Taxonomy" id="408172"/>
    <lineage>
        <taxon>unclassified sequences</taxon>
        <taxon>metagenomes</taxon>
        <taxon>ecological metagenomes</taxon>
    </lineage>
</organism>
<dbReference type="InterPro" id="IPR004789">
    <property type="entry name" value="Acetalactate_synth_ssu"/>
</dbReference>
<dbReference type="InterPro" id="IPR045865">
    <property type="entry name" value="ACT-like_dom_sf"/>
</dbReference>
<keyword evidence="5" id="KW-0100">Branched-chain amino acid biosynthesis</keyword>
<dbReference type="Gene3D" id="3.30.70.1150">
    <property type="entry name" value="ACT-like. Chain A, domain 2"/>
    <property type="match status" value="1"/>
</dbReference>
<dbReference type="Pfam" id="PF10369">
    <property type="entry name" value="ALS_ss_C"/>
    <property type="match status" value="1"/>
</dbReference>
<evidence type="ECO:0000256" key="5">
    <source>
        <dbReference type="ARBA" id="ARBA00023304"/>
    </source>
</evidence>
<dbReference type="InterPro" id="IPR002912">
    <property type="entry name" value="ACT_dom"/>
</dbReference>
<dbReference type="UniPathway" id="UPA00049">
    <property type="reaction ID" value="UER00059"/>
</dbReference>
<dbReference type="NCBIfam" id="TIGR00119">
    <property type="entry name" value="acolac_sm"/>
    <property type="match status" value="1"/>
</dbReference>
<evidence type="ECO:0000256" key="3">
    <source>
        <dbReference type="ARBA" id="ARBA00006341"/>
    </source>
</evidence>
<sequence>MEKKIQFTVSIYTENNIGLLNRISTIFLKRHINIESFTTSECEIENVFRFIIVVEMTQSGIEKVVKQIEKQVDVIKAFYHTDEETIFQETALYKVKSNSLFKERQIQKFIKKSNARIITVNPEFFVIEKTGFRNETDELYNDLAPYGLLQFTRSGRIAVTKSKMGISEILNTFKNQKKKKK</sequence>
<dbReference type="InterPro" id="IPR019455">
    <property type="entry name" value="Acetolactate_synth_ssu_C"/>
</dbReference>
<dbReference type="PANTHER" id="PTHR30239:SF0">
    <property type="entry name" value="ACETOLACTATE SYNTHASE SMALL SUBUNIT 1, CHLOROPLASTIC"/>
    <property type="match status" value="1"/>
</dbReference>
<dbReference type="AlphaFoldDB" id="A0A381U630"/>
<evidence type="ECO:0000256" key="2">
    <source>
        <dbReference type="ARBA" id="ARBA00005025"/>
    </source>
</evidence>
<proteinExistence type="inferred from homology"/>
<keyword evidence="4" id="KW-0028">Amino-acid biosynthesis</keyword>
<comment type="similarity">
    <text evidence="3">Belongs to the acetolactate synthase small subunit family.</text>
</comment>
<comment type="pathway">
    <text evidence="1">Amino-acid biosynthesis; L-isoleucine biosynthesis; L-isoleucine from 2-oxobutanoate: step 1/4.</text>
</comment>
<evidence type="ECO:0000259" key="6">
    <source>
        <dbReference type="PROSITE" id="PS51671"/>
    </source>
</evidence>
<dbReference type="GO" id="GO:0005829">
    <property type="term" value="C:cytosol"/>
    <property type="evidence" value="ECO:0007669"/>
    <property type="project" value="TreeGrafter"/>
</dbReference>
<dbReference type="GO" id="GO:0009097">
    <property type="term" value="P:isoleucine biosynthetic process"/>
    <property type="evidence" value="ECO:0007669"/>
    <property type="project" value="UniProtKB-UniPathway"/>
</dbReference>
<comment type="pathway">
    <text evidence="2">Amino-acid biosynthesis; L-valine biosynthesis; L-valine from pyruvate: step 1/4.</text>
</comment>
<dbReference type="PROSITE" id="PS51671">
    <property type="entry name" value="ACT"/>
    <property type="match status" value="1"/>
</dbReference>
<feature type="domain" description="ACT" evidence="6">
    <location>
        <begin position="8"/>
        <end position="82"/>
    </location>
</feature>
<protein>
    <recommendedName>
        <fullName evidence="6">ACT domain-containing protein</fullName>
    </recommendedName>
</protein>
<dbReference type="SUPFAM" id="SSF55021">
    <property type="entry name" value="ACT-like"/>
    <property type="match status" value="2"/>
</dbReference>
<dbReference type="GO" id="GO:1990610">
    <property type="term" value="F:acetolactate synthase regulator activity"/>
    <property type="evidence" value="ECO:0007669"/>
    <property type="project" value="InterPro"/>
</dbReference>
<gene>
    <name evidence="7" type="ORF">METZ01_LOCUS76576</name>
</gene>
<dbReference type="CDD" id="cd04878">
    <property type="entry name" value="ACT_AHAS"/>
    <property type="match status" value="1"/>
</dbReference>
<dbReference type="PANTHER" id="PTHR30239">
    <property type="entry name" value="ACETOLACTATE SYNTHASE SMALL SUBUNIT"/>
    <property type="match status" value="1"/>
</dbReference>